<dbReference type="AlphaFoldDB" id="A0AAD6RYI6"/>
<name>A0AAD6RYI6_9AGAR</name>
<evidence type="ECO:0008006" key="3">
    <source>
        <dbReference type="Google" id="ProtNLM"/>
    </source>
</evidence>
<dbReference type="SUPFAM" id="SSF56219">
    <property type="entry name" value="DNase I-like"/>
    <property type="match status" value="1"/>
</dbReference>
<dbReference type="EMBL" id="JARJCM010000473">
    <property type="protein sequence ID" value="KAJ7016690.1"/>
    <property type="molecule type" value="Genomic_DNA"/>
</dbReference>
<keyword evidence="2" id="KW-1185">Reference proteome</keyword>
<feature type="non-terminal residue" evidence="1">
    <location>
        <position position="1"/>
    </location>
</feature>
<protein>
    <recommendedName>
        <fullName evidence="3">Endonuclease/exonuclease/phosphatase domain-containing protein</fullName>
    </recommendedName>
</protein>
<feature type="non-terminal residue" evidence="1">
    <location>
        <position position="116"/>
    </location>
</feature>
<gene>
    <name evidence="1" type="ORF">C8F04DRAFT_933717</name>
</gene>
<organism evidence="1 2">
    <name type="scientific">Mycena alexandri</name>
    <dbReference type="NCBI Taxonomy" id="1745969"/>
    <lineage>
        <taxon>Eukaryota</taxon>
        <taxon>Fungi</taxon>
        <taxon>Dikarya</taxon>
        <taxon>Basidiomycota</taxon>
        <taxon>Agaricomycotina</taxon>
        <taxon>Agaricomycetes</taxon>
        <taxon>Agaricomycetidae</taxon>
        <taxon>Agaricales</taxon>
        <taxon>Marasmiineae</taxon>
        <taxon>Mycenaceae</taxon>
        <taxon>Mycena</taxon>
    </lineage>
</organism>
<dbReference type="Proteomes" id="UP001218188">
    <property type="component" value="Unassembled WGS sequence"/>
</dbReference>
<evidence type="ECO:0000313" key="2">
    <source>
        <dbReference type="Proteomes" id="UP001218188"/>
    </source>
</evidence>
<sequence>LRVQSLNCKKKYDCLISLSNTVDPVEYDVLLIQEPPPNLNKFWSLSSPHWTRLTPTFNTTSPDTLIYISKTIPSSAYHQNKIKSSYITSITLTLATETVHIFSLCNPPDTDDVPLH</sequence>
<accession>A0AAD6RYI6</accession>
<evidence type="ECO:0000313" key="1">
    <source>
        <dbReference type="EMBL" id="KAJ7016690.1"/>
    </source>
</evidence>
<dbReference type="Gene3D" id="3.60.10.10">
    <property type="entry name" value="Endonuclease/exonuclease/phosphatase"/>
    <property type="match status" value="1"/>
</dbReference>
<proteinExistence type="predicted"/>
<comment type="caution">
    <text evidence="1">The sequence shown here is derived from an EMBL/GenBank/DDBJ whole genome shotgun (WGS) entry which is preliminary data.</text>
</comment>
<reference evidence="1" key="1">
    <citation type="submission" date="2023-03" db="EMBL/GenBank/DDBJ databases">
        <title>Massive genome expansion in bonnet fungi (Mycena s.s.) driven by repeated elements and novel gene families across ecological guilds.</title>
        <authorList>
            <consortium name="Lawrence Berkeley National Laboratory"/>
            <person name="Harder C.B."/>
            <person name="Miyauchi S."/>
            <person name="Viragh M."/>
            <person name="Kuo A."/>
            <person name="Thoen E."/>
            <person name="Andreopoulos B."/>
            <person name="Lu D."/>
            <person name="Skrede I."/>
            <person name="Drula E."/>
            <person name="Henrissat B."/>
            <person name="Morin E."/>
            <person name="Kohler A."/>
            <person name="Barry K."/>
            <person name="LaButti K."/>
            <person name="Morin E."/>
            <person name="Salamov A."/>
            <person name="Lipzen A."/>
            <person name="Mereny Z."/>
            <person name="Hegedus B."/>
            <person name="Baldrian P."/>
            <person name="Stursova M."/>
            <person name="Weitz H."/>
            <person name="Taylor A."/>
            <person name="Grigoriev I.V."/>
            <person name="Nagy L.G."/>
            <person name="Martin F."/>
            <person name="Kauserud H."/>
        </authorList>
    </citation>
    <scope>NUCLEOTIDE SEQUENCE</scope>
    <source>
        <strain evidence="1">CBHHK200</strain>
    </source>
</reference>
<dbReference type="InterPro" id="IPR036691">
    <property type="entry name" value="Endo/exonu/phosph_ase_sf"/>
</dbReference>